<evidence type="ECO:0000313" key="1">
    <source>
        <dbReference type="EMBL" id="KKM69588.1"/>
    </source>
</evidence>
<accession>A0A0F9JJ11</accession>
<gene>
    <name evidence="1" type="ORF">LCGC14_1449380</name>
</gene>
<reference evidence="1" key="1">
    <citation type="journal article" date="2015" name="Nature">
        <title>Complex archaea that bridge the gap between prokaryotes and eukaryotes.</title>
        <authorList>
            <person name="Spang A."/>
            <person name="Saw J.H."/>
            <person name="Jorgensen S.L."/>
            <person name="Zaremba-Niedzwiedzka K."/>
            <person name="Martijn J."/>
            <person name="Lind A.E."/>
            <person name="van Eijk R."/>
            <person name="Schleper C."/>
            <person name="Guy L."/>
            <person name="Ettema T.J."/>
        </authorList>
    </citation>
    <scope>NUCLEOTIDE SEQUENCE</scope>
</reference>
<proteinExistence type="predicted"/>
<sequence length="60" mass="7151">MYTSYFGNRKNIINPLAITAKRPYWFKGPHYPKLGPKESFLKDYKDGVIDEEGYIEQYMK</sequence>
<comment type="caution">
    <text evidence="1">The sequence shown here is derived from an EMBL/GenBank/DDBJ whole genome shotgun (WGS) entry which is preliminary data.</text>
</comment>
<dbReference type="EMBL" id="LAZR01009963">
    <property type="protein sequence ID" value="KKM69588.1"/>
    <property type="molecule type" value="Genomic_DNA"/>
</dbReference>
<organism evidence="1">
    <name type="scientific">marine sediment metagenome</name>
    <dbReference type="NCBI Taxonomy" id="412755"/>
    <lineage>
        <taxon>unclassified sequences</taxon>
        <taxon>metagenomes</taxon>
        <taxon>ecological metagenomes</taxon>
    </lineage>
</organism>
<protein>
    <submittedName>
        <fullName evidence="1">Uncharacterized protein</fullName>
    </submittedName>
</protein>
<feature type="non-terminal residue" evidence="1">
    <location>
        <position position="60"/>
    </location>
</feature>
<dbReference type="AlphaFoldDB" id="A0A0F9JJ11"/>
<name>A0A0F9JJ11_9ZZZZ</name>